<comment type="subunit">
    <text evidence="3">Tetramer of two alpha and two beta subunits.</text>
</comment>
<keyword evidence="4" id="KW-0418">Kinase</keyword>
<evidence type="ECO:0000256" key="2">
    <source>
        <dbReference type="ARBA" id="ARBA00045899"/>
    </source>
</evidence>
<dbReference type="GO" id="GO:0019887">
    <property type="term" value="F:protein kinase regulator activity"/>
    <property type="evidence" value="ECO:0007669"/>
    <property type="project" value="InterPro"/>
</dbReference>
<keyword evidence="5" id="KW-1185">Reference proteome</keyword>
<dbReference type="InterPro" id="IPR000704">
    <property type="entry name" value="Casein_kinase_II_reg-sub"/>
</dbReference>
<evidence type="ECO:0000256" key="3">
    <source>
        <dbReference type="RuleBase" id="RU361268"/>
    </source>
</evidence>
<dbReference type="EMBL" id="MCFI01000008">
    <property type="protein sequence ID" value="ORY83065.1"/>
    <property type="molecule type" value="Genomic_DNA"/>
</dbReference>
<evidence type="ECO:0000256" key="1">
    <source>
        <dbReference type="ARBA" id="ARBA00006941"/>
    </source>
</evidence>
<dbReference type="OrthoDB" id="3971593at2759"/>
<gene>
    <name evidence="4" type="ORF">BCR37DRAFT_346672</name>
</gene>
<evidence type="ECO:0000313" key="5">
    <source>
        <dbReference type="Proteomes" id="UP000193685"/>
    </source>
</evidence>
<dbReference type="PANTHER" id="PTHR11740:SF39">
    <property type="entry name" value="CASEIN KINASE II SUBUNIT BETA"/>
    <property type="match status" value="1"/>
</dbReference>
<dbReference type="InterPro" id="IPR016149">
    <property type="entry name" value="Casein_kin_II_reg-sub_N"/>
</dbReference>
<dbReference type="GO" id="GO:0006359">
    <property type="term" value="P:regulation of transcription by RNA polymerase III"/>
    <property type="evidence" value="ECO:0007669"/>
    <property type="project" value="TreeGrafter"/>
</dbReference>
<keyword evidence="4" id="KW-0808">Transferase</keyword>
<sequence>MRSSSEDDDSGASGGFVDWILSSRGGEFFCDIDAEYMTDRFNLTGLSAEVPNFQIAYDLICDTTDIEVNFSEEGGYAAYGRHLYGMIHARYILTPRGLQKMLEKYKQGDFGVCPRFLCHSQHLLPIGPSDLPSIASVQTYCPHCEDLYTPKSKRHANIDGAYFGTTFPHMLLQLNSAMMPAKSEERYVPKIFGFRVHESSQIHRKQDQDRHEMIARLGQYASGG</sequence>
<dbReference type="GO" id="GO:0034456">
    <property type="term" value="C:UTP-C complex"/>
    <property type="evidence" value="ECO:0007669"/>
    <property type="project" value="TreeGrafter"/>
</dbReference>
<protein>
    <recommendedName>
        <fullName evidence="3">Casein kinase II subunit beta</fullName>
        <shortName evidence="3">CK II beta</shortName>
    </recommendedName>
</protein>
<dbReference type="PRINTS" id="PR00472">
    <property type="entry name" value="CASNKINASEII"/>
</dbReference>
<dbReference type="SUPFAM" id="SSF57798">
    <property type="entry name" value="Casein kinase II beta subunit"/>
    <property type="match status" value="1"/>
</dbReference>
<accession>A0A1Y2FJU8</accession>
<dbReference type="PANTHER" id="PTHR11740">
    <property type="entry name" value="CASEIN KINASE II SUBUNIT BETA"/>
    <property type="match status" value="1"/>
</dbReference>
<dbReference type="GO" id="GO:0016301">
    <property type="term" value="F:kinase activity"/>
    <property type="evidence" value="ECO:0007669"/>
    <property type="project" value="UniProtKB-KW"/>
</dbReference>
<comment type="function">
    <text evidence="2 3">Regulatory subunit of casein kinase II/CK2. As part of the kinase complex regulates the basal catalytic activity of the alpha subunit a constitutively active serine/threonine-protein kinase that phosphorylates a large number of substrates containing acidic residues C-terminal to the phosphorylated serine or threonine.</text>
</comment>
<dbReference type="Pfam" id="PF01214">
    <property type="entry name" value="CK_II_beta"/>
    <property type="match status" value="1"/>
</dbReference>
<dbReference type="OMA" id="DADFGRC"/>
<dbReference type="FunFam" id="1.10.1820.10:FF:000005">
    <property type="entry name" value="Casein kinase II subunit beta"/>
    <property type="match status" value="1"/>
</dbReference>
<dbReference type="Gene3D" id="1.10.1820.10">
    <property type="entry name" value="protein kinase ck2 holoenzyme, chain C, domain 1"/>
    <property type="match status" value="1"/>
</dbReference>
<dbReference type="InterPro" id="IPR035991">
    <property type="entry name" value="Casein_kinase_II_beta-like"/>
</dbReference>
<dbReference type="GeneID" id="63784310"/>
<dbReference type="GO" id="GO:0005956">
    <property type="term" value="C:protein kinase CK2 complex"/>
    <property type="evidence" value="ECO:0007669"/>
    <property type="project" value="UniProtKB-UniRule"/>
</dbReference>
<dbReference type="Proteomes" id="UP000193685">
    <property type="component" value="Unassembled WGS sequence"/>
</dbReference>
<evidence type="ECO:0000313" key="4">
    <source>
        <dbReference type="EMBL" id="ORY83065.1"/>
    </source>
</evidence>
<dbReference type="Gene3D" id="2.20.25.20">
    <property type="match status" value="1"/>
</dbReference>
<dbReference type="SMART" id="SM01085">
    <property type="entry name" value="CK_II_beta"/>
    <property type="match status" value="1"/>
</dbReference>
<name>A0A1Y2FJU8_PROLT</name>
<dbReference type="RefSeq" id="XP_040725646.1">
    <property type="nucleotide sequence ID" value="XM_040867711.1"/>
</dbReference>
<reference evidence="4 5" key="1">
    <citation type="submission" date="2016-07" db="EMBL/GenBank/DDBJ databases">
        <title>Pervasive Adenine N6-methylation of Active Genes in Fungi.</title>
        <authorList>
            <consortium name="DOE Joint Genome Institute"/>
            <person name="Mondo S.J."/>
            <person name="Dannebaum R.O."/>
            <person name="Kuo R.C."/>
            <person name="Labutti K."/>
            <person name="Haridas S."/>
            <person name="Kuo A."/>
            <person name="Salamov A."/>
            <person name="Ahrendt S.R."/>
            <person name="Lipzen A."/>
            <person name="Sullivan W."/>
            <person name="Andreopoulos W.B."/>
            <person name="Clum A."/>
            <person name="Lindquist E."/>
            <person name="Daum C."/>
            <person name="Ramamoorthy G.K."/>
            <person name="Gryganskyi A."/>
            <person name="Culley D."/>
            <person name="Magnuson J.K."/>
            <person name="James T.Y."/>
            <person name="O'Malley M.A."/>
            <person name="Stajich J.E."/>
            <person name="Spatafora J.W."/>
            <person name="Visel A."/>
            <person name="Grigoriev I.V."/>
        </authorList>
    </citation>
    <scope>NUCLEOTIDE SEQUENCE [LARGE SCALE GENOMIC DNA]</scope>
    <source>
        <strain evidence="4 5">12-1054</strain>
    </source>
</reference>
<organism evidence="4 5">
    <name type="scientific">Protomyces lactucae-debilis</name>
    <dbReference type="NCBI Taxonomy" id="2754530"/>
    <lineage>
        <taxon>Eukaryota</taxon>
        <taxon>Fungi</taxon>
        <taxon>Dikarya</taxon>
        <taxon>Ascomycota</taxon>
        <taxon>Taphrinomycotina</taxon>
        <taxon>Taphrinomycetes</taxon>
        <taxon>Taphrinales</taxon>
        <taxon>Protomycetaceae</taxon>
        <taxon>Protomyces</taxon>
    </lineage>
</organism>
<dbReference type="GO" id="GO:0005737">
    <property type="term" value="C:cytoplasm"/>
    <property type="evidence" value="ECO:0007669"/>
    <property type="project" value="TreeGrafter"/>
</dbReference>
<proteinExistence type="inferred from homology"/>
<dbReference type="FunFam" id="2.20.25.20:FF:000001">
    <property type="entry name" value="Casein kinase II subunit beta"/>
    <property type="match status" value="1"/>
</dbReference>
<dbReference type="STRING" id="56484.A0A1Y2FJU8"/>
<comment type="caution">
    <text evidence="4">The sequence shown here is derived from an EMBL/GenBank/DDBJ whole genome shotgun (WGS) entry which is preliminary data.</text>
</comment>
<comment type="similarity">
    <text evidence="1 3">Belongs to the casein kinase 2 subunit beta family.</text>
</comment>
<dbReference type="AlphaFoldDB" id="A0A1Y2FJU8"/>